<evidence type="ECO:0000256" key="1">
    <source>
        <dbReference type="SAM" id="Coils"/>
    </source>
</evidence>
<evidence type="ECO:0000313" key="3">
    <source>
        <dbReference type="Proteomes" id="UP000319557"/>
    </source>
</evidence>
<organism evidence="2 3">
    <name type="scientific">Rosistilla ulvae</name>
    <dbReference type="NCBI Taxonomy" id="1930277"/>
    <lineage>
        <taxon>Bacteria</taxon>
        <taxon>Pseudomonadati</taxon>
        <taxon>Planctomycetota</taxon>
        <taxon>Planctomycetia</taxon>
        <taxon>Pirellulales</taxon>
        <taxon>Pirellulaceae</taxon>
        <taxon>Rosistilla</taxon>
    </lineage>
</organism>
<protein>
    <submittedName>
        <fullName evidence="2">Uncharacterized protein</fullName>
    </submittedName>
</protein>
<dbReference type="Proteomes" id="UP000319557">
    <property type="component" value="Chromosome"/>
</dbReference>
<reference evidence="2 3" key="1">
    <citation type="submission" date="2019-02" db="EMBL/GenBank/DDBJ databases">
        <title>Deep-cultivation of Planctomycetes and their phenomic and genomic characterization uncovers novel biology.</title>
        <authorList>
            <person name="Wiegand S."/>
            <person name="Jogler M."/>
            <person name="Boedeker C."/>
            <person name="Pinto D."/>
            <person name="Vollmers J."/>
            <person name="Rivas-Marin E."/>
            <person name="Kohn T."/>
            <person name="Peeters S.H."/>
            <person name="Heuer A."/>
            <person name="Rast P."/>
            <person name="Oberbeckmann S."/>
            <person name="Bunk B."/>
            <person name="Jeske O."/>
            <person name="Meyerdierks A."/>
            <person name="Storesund J.E."/>
            <person name="Kallscheuer N."/>
            <person name="Luecker S."/>
            <person name="Lage O.M."/>
            <person name="Pohl T."/>
            <person name="Merkel B.J."/>
            <person name="Hornburger P."/>
            <person name="Mueller R.-W."/>
            <person name="Bruemmer F."/>
            <person name="Labrenz M."/>
            <person name="Spormann A.M."/>
            <person name="Op den Camp H."/>
            <person name="Overmann J."/>
            <person name="Amann R."/>
            <person name="Jetten M.S.M."/>
            <person name="Mascher T."/>
            <person name="Medema M.H."/>
            <person name="Devos D.P."/>
            <person name="Kaster A.-K."/>
            <person name="Ovreas L."/>
            <person name="Rohde M."/>
            <person name="Galperin M.Y."/>
            <person name="Jogler C."/>
        </authorList>
    </citation>
    <scope>NUCLEOTIDE SEQUENCE [LARGE SCALE GENOMIC DNA]</scope>
    <source>
        <strain evidence="2 3">EC9</strain>
    </source>
</reference>
<sequence length="374" mass="42015">MSEYQWIEFRAVDGPLDDASLEFMRQQSTRAEISRWSFTNEYHFGDFRGDVDQMMRRGYDVHVHYANYGIRRVAFRLPDGFPFADAIKPYLFEEGIFWEPDGTGTAGILTLEPEGDAGTWEWMEDVQSLASDLIPIREMLIVGDLRPLYIAHLAFNWDDDAIEPPVPAGLRDQHYALDRLRSFYEIDPDLLSVASEASPEQNKSASDDSMIDKWMASLSKAELRDNLRRCLAEPNNASSHLLRTIRTQASEAPNLGTGERTLGQLREAASKIEAERLRIQLAEAAKRSAEQKAAAEKALEKQLASIAENPELTIGRIDSAISEKNRPAYQRAAKQLGLLAMACGKPMADAKADAIRQKYPTRSALSSELKKEGF</sequence>
<feature type="coiled-coil region" evidence="1">
    <location>
        <begin position="265"/>
        <end position="302"/>
    </location>
</feature>
<keyword evidence="1" id="KW-0175">Coiled coil</keyword>
<dbReference type="KEGG" id="ruv:EC9_32220"/>
<proteinExistence type="predicted"/>
<evidence type="ECO:0000313" key="2">
    <source>
        <dbReference type="EMBL" id="QDS89025.1"/>
    </source>
</evidence>
<name>A0A517M2C5_9BACT</name>
<gene>
    <name evidence="2" type="ORF">EC9_32220</name>
</gene>
<accession>A0A517M2C5</accession>
<dbReference type="EMBL" id="CP036261">
    <property type="protein sequence ID" value="QDS89025.1"/>
    <property type="molecule type" value="Genomic_DNA"/>
</dbReference>
<keyword evidence="3" id="KW-1185">Reference proteome</keyword>
<dbReference type="AlphaFoldDB" id="A0A517M2C5"/>